<feature type="domain" description="Plasminogen-binding protein PgbA N-terminal" evidence="1">
    <location>
        <begin position="21"/>
        <end position="240"/>
    </location>
</feature>
<name>A0A4U8TS03_9HELI</name>
<organism evidence="2 3">
    <name type="scientific">Helicobacter japonicus</name>
    <dbReference type="NCBI Taxonomy" id="425400"/>
    <lineage>
        <taxon>Bacteria</taxon>
        <taxon>Pseudomonadati</taxon>
        <taxon>Campylobacterota</taxon>
        <taxon>Epsilonproteobacteria</taxon>
        <taxon>Campylobacterales</taxon>
        <taxon>Helicobacteraceae</taxon>
        <taxon>Helicobacter</taxon>
    </lineage>
</organism>
<protein>
    <submittedName>
        <fullName evidence="2">Plasminogen-binding protein pgbA</fullName>
    </submittedName>
</protein>
<accession>A0A4U8TS03</accession>
<sequence>MRVLLGLMCASLLYGLDTTPIKERISEVSAKDVSFPARNLKVGQSGIVITHKEGYNVIIANVLIAQIQDNIAYAKYTPFTSIEQKYLPTPMATPKEGDEVLFGGFYNKAIVIAPDQMSYNQILAYNESLPPHNQTHFLHIDMFAAFLAKDGINDPKPKHLSAFCSIYSVGLVYIFASNGVNVLDCQSFSILEVLPFEKPQLESTQAPFFSRIPNIDTGSLASKLRSKQSRQYFSYYDNLLGPSLKLFEKLTGTN</sequence>
<evidence type="ECO:0000313" key="3">
    <source>
        <dbReference type="Proteomes" id="UP000029707"/>
    </source>
</evidence>
<dbReference type="EMBL" id="JRMQ02000001">
    <property type="protein sequence ID" value="TLE03511.1"/>
    <property type="molecule type" value="Genomic_DNA"/>
</dbReference>
<proteinExistence type="predicted"/>
<evidence type="ECO:0000313" key="2">
    <source>
        <dbReference type="EMBL" id="TLE03511.1"/>
    </source>
</evidence>
<keyword evidence="3" id="KW-1185">Reference proteome</keyword>
<dbReference type="Proteomes" id="UP000029707">
    <property type="component" value="Unassembled WGS sequence"/>
</dbReference>
<dbReference type="AlphaFoldDB" id="A0A4U8TS03"/>
<dbReference type="InterPro" id="IPR029276">
    <property type="entry name" value="PgbA_N"/>
</dbReference>
<dbReference type="OrthoDB" id="5372482at2"/>
<comment type="caution">
    <text evidence="2">The sequence shown here is derived from an EMBL/GenBank/DDBJ whole genome shotgun (WGS) entry which is preliminary data.</text>
</comment>
<evidence type="ECO:0000259" key="1">
    <source>
        <dbReference type="Pfam" id="PF15436"/>
    </source>
</evidence>
<dbReference type="Pfam" id="PF15436">
    <property type="entry name" value="PGBA_N"/>
    <property type="match status" value="1"/>
</dbReference>
<gene>
    <name evidence="2" type="ORF">LS65_001015</name>
</gene>
<dbReference type="STRING" id="425400.LS65_06070"/>
<reference evidence="2 3" key="1">
    <citation type="journal article" date="2014" name="Genome Announc.">
        <title>Draft genome sequences of eight enterohepatic helicobacter species isolated from both laboratory and wild rodents.</title>
        <authorList>
            <person name="Sheh A."/>
            <person name="Shen Z."/>
            <person name="Fox J.G."/>
        </authorList>
    </citation>
    <scope>NUCLEOTIDE SEQUENCE [LARGE SCALE GENOMIC DNA]</scope>
    <source>
        <strain evidence="2 3">MIT 01-6451</strain>
    </source>
</reference>